<feature type="domain" description="Bacterial Ig-like" evidence="4">
    <location>
        <begin position="788"/>
        <end position="878"/>
    </location>
</feature>
<evidence type="ECO:0000259" key="3">
    <source>
        <dbReference type="Pfam" id="PF19077"/>
    </source>
</evidence>
<dbReference type="InterPro" id="IPR026444">
    <property type="entry name" value="Secre_tail"/>
</dbReference>
<organism evidence="5 6">
    <name type="scientific">Hymenobacter armeniacus</name>
    <dbReference type="NCBI Taxonomy" id="2771358"/>
    <lineage>
        <taxon>Bacteria</taxon>
        <taxon>Pseudomonadati</taxon>
        <taxon>Bacteroidota</taxon>
        <taxon>Cytophagia</taxon>
        <taxon>Cytophagales</taxon>
        <taxon>Hymenobacteraceae</taxon>
        <taxon>Hymenobacter</taxon>
    </lineage>
</organism>
<dbReference type="RefSeq" id="WP_190923832.1">
    <property type="nucleotide sequence ID" value="NZ_JACXAC010000003.1"/>
</dbReference>
<dbReference type="Pfam" id="PF19077">
    <property type="entry name" value="Big_13"/>
    <property type="match status" value="1"/>
</dbReference>
<keyword evidence="6" id="KW-1185">Reference proteome</keyword>
<proteinExistence type="predicted"/>
<dbReference type="SUPFAM" id="SSF63829">
    <property type="entry name" value="Calcium-dependent phosphotriesterase"/>
    <property type="match status" value="1"/>
</dbReference>
<dbReference type="InterPro" id="IPR044016">
    <property type="entry name" value="Big_13"/>
</dbReference>
<keyword evidence="1" id="KW-0732">Signal</keyword>
<dbReference type="Proteomes" id="UP000606003">
    <property type="component" value="Unassembled WGS sequence"/>
</dbReference>
<feature type="chain" id="PRO_5046815019" evidence="1">
    <location>
        <begin position="32"/>
        <end position="1870"/>
    </location>
</feature>
<dbReference type="EMBL" id="JACXAC010000003">
    <property type="protein sequence ID" value="MBD2722353.1"/>
    <property type="molecule type" value="Genomic_DNA"/>
</dbReference>
<dbReference type="InterPro" id="IPR011042">
    <property type="entry name" value="6-blade_b-propeller_TolB-like"/>
</dbReference>
<dbReference type="Pfam" id="PF19078">
    <property type="entry name" value="Big_12"/>
    <property type="match status" value="2"/>
</dbReference>
<dbReference type="Gene3D" id="2.60.40.10">
    <property type="entry name" value="Immunoglobulins"/>
    <property type="match status" value="2"/>
</dbReference>
<evidence type="ECO:0000259" key="4">
    <source>
        <dbReference type="Pfam" id="PF19078"/>
    </source>
</evidence>
<feature type="domain" description="Bacterial Ig-like" evidence="3">
    <location>
        <begin position="622"/>
        <end position="696"/>
    </location>
</feature>
<dbReference type="Gene3D" id="2.120.10.30">
    <property type="entry name" value="TolB, C-terminal domain"/>
    <property type="match status" value="2"/>
</dbReference>
<dbReference type="PANTHER" id="PTHR34677">
    <property type="match status" value="1"/>
</dbReference>
<comment type="caution">
    <text evidence="5">The sequence shown here is derived from an EMBL/GenBank/DDBJ whole genome shotgun (WGS) entry which is preliminary data.</text>
</comment>
<feature type="domain" description="Secretion system C-terminal sorting" evidence="2">
    <location>
        <begin position="1794"/>
        <end position="1869"/>
    </location>
</feature>
<evidence type="ECO:0000259" key="2">
    <source>
        <dbReference type="Pfam" id="PF18962"/>
    </source>
</evidence>
<sequence length="1870" mass="186676">MKQRYTLVSGRLRRVGLLFLLVLMASGGAWAQGPRLYYTQGSGTAALDAAKAVNADGTAGATLATAASNFSQPTDVAVDRINGYIYVADQYVGSGGILRFTTSGTGRTVIVPPTAGATYNGLALDVAGNRLYFTQGSATNSALDALKVVNLGTLAVTVLASGPSSFTQPTDLALDAAGGLLYVADQYVGTGGILRFTTSGTGRTVVVPGLANADYNGLALDVAGNRLFFTQGSATAALDALKVVNLGTSAVTQLASGAANFTQPTDVALDATGGLLYVADQYVGTGGILRFTTAGAGRTVLVAPTAGATYNGLALAPASAAPVVTTSGGTATFVEGNNVTSTPVVVDAGVTVSDADNTTLASATVAITGNFQSAEDLLAFANTNAAVYGNVVGSYSAGTGVLSLTSAGATATVAQWQSVLRSVTYTNSSNTPNTATRTVSFVVSDGGLSSTAATRAVSVQAVNDSPIVLTGVTTTVYTHNIPGPSTPVAVDPNVTVSDADNTTLATATVTISGNFQSAEDLLAFANTNAAVYGNVVGSYSAGTGVLSLTSAGATATVAQWQSVLRSVTYVNSANIPNTANRTVTFTVNDGSSGSNTAFIAVSFTLVVAAPVVSTPANGSTIGTATPTYSGTAPAGTTVTVFVDGSAVGTATASAGGGWTLVQPSGLAQGSHTVRAVAAAAGTNSPSSATNNFTVDTVPPAAPVVLAPANGSQVSTTTPTYSGTAEATSTVTVLVDGSAVGSTTASGAGTWAFTQPTALAQGSHTVKARASDAVGNSSVDSNTNTFIVDLTSPTVTISSTASNPTTTSPIPVTVTFSESVTGFSAAGVTVANGTVSGFSGSGTTYTFNVTPAAAGLVTVNVPANAAQDAAGNGNTAAPQFSITYNLPTATVVSVTRLTPSPTATAQVSYRVTFSGSVTGVSVSNFALTTAGVSGASLASVSGSGTTYTVVVNTGTGDGTLRLDVSSAAGISPTVTNVPFTTGATYTIQKNFTSPVLSIQGTGGAGTDVTAFVDQVQVLQGGTPRANALLNSSFETYGSLNFGNYGYNPTGAVWTFLNGSGIALNGSAFGAPTAPDGSAVAFLQNAGSEARQALAVPTGTYQVSFQTSQRVCCSTQDQVVNVYINGVFVGTIQPTNTGGYTTFTSSSFNVTAPSLTTSISSTATSPTAISPIPVTVTFSQSVTGFSAAGVTVANGTVSGFSGSGTTYTFNVTPAAAGLVTVNVPANVAQDANNTGNTAAPTFSITYAPITQVVWNGSVSTDWYTAANWTGGLPTAILDALIPAGALRYPLITAGTATAKTLTLAAGASLAHGGGTLDLKGNFVNNGTLTATGGTFALTGAASQAVGGSALSTFWNLSVGASGASLSGPAAVQRVLTLTGSLATGGQALTLLSSAAGMALVVNSGGVVTGTATVQRYIDPSLNAGLGYRHYSAPVSNSTVADLATSGFAPVVNSVYNTSATPTLETPFPTVFGYDQSRLTLSNTLSAFDKGFFSPGTLSDPLAVGRGYTVNIGASQLVDFVGTLNNGNLPLALSRNAGPTATDAGWQLLGNPYPAPLDYSLVAPADRTNLDAAVYVFESTAQYAGQYRSYVNGVGGNPVIPAGQGFFARVSAGQTSGTLTFRNSQRLTSFDATPVRRGTSETRPLVQLTLRGATGAASDEAYVYFEAGATAGIDPQYDAVKLPNTTGLNLASVAAGTPLAINGLPYPNAAALTVPLTVAVPAPGTYTLRAAQVLNFPAGAQPFLRDLQLGTLTDLSLTPAYTFTQNAAATPPRFELVFGAQQVLGTAPGALAAQVALFPNPANKAVFVELPASLRRTATTAALLDAVGRVVLTQALPAGATTHTLPLTGLASGVYSLRLQTEAGVVVKKLVVE</sequence>
<evidence type="ECO:0000313" key="6">
    <source>
        <dbReference type="Proteomes" id="UP000606003"/>
    </source>
</evidence>
<name>A0ABR8JTR4_9BACT</name>
<reference evidence="5 6" key="1">
    <citation type="submission" date="2020-09" db="EMBL/GenBank/DDBJ databases">
        <authorList>
            <person name="Kim M.K."/>
        </authorList>
    </citation>
    <scope>NUCLEOTIDE SEQUENCE [LARGE SCALE GENOMIC DNA]</scope>
    <source>
        <strain evidence="5 6">BT189</strain>
    </source>
</reference>
<dbReference type="PANTHER" id="PTHR34677:SF3">
    <property type="entry name" value="BACTERIAL IG-LIKE DOMAIN-CONTAINING PROTEIN"/>
    <property type="match status" value="1"/>
</dbReference>
<dbReference type="Pfam" id="PF18962">
    <property type="entry name" value="Por_Secre_tail"/>
    <property type="match status" value="1"/>
</dbReference>
<evidence type="ECO:0000256" key="1">
    <source>
        <dbReference type="SAM" id="SignalP"/>
    </source>
</evidence>
<dbReference type="SMART" id="SM00135">
    <property type="entry name" value="LY"/>
    <property type="match status" value="3"/>
</dbReference>
<evidence type="ECO:0000313" key="5">
    <source>
        <dbReference type="EMBL" id="MBD2722353.1"/>
    </source>
</evidence>
<dbReference type="Gene3D" id="2.60.120.260">
    <property type="entry name" value="Galactose-binding domain-like"/>
    <property type="match status" value="1"/>
</dbReference>
<feature type="signal peptide" evidence="1">
    <location>
        <begin position="1"/>
        <end position="31"/>
    </location>
</feature>
<gene>
    <name evidence="5" type="ORF">IC234_09455</name>
</gene>
<dbReference type="InterPro" id="IPR000033">
    <property type="entry name" value="LDLR_classB_rpt"/>
</dbReference>
<feature type="domain" description="Bacterial Ig-like" evidence="4">
    <location>
        <begin position="1150"/>
        <end position="1237"/>
    </location>
</feature>
<dbReference type="InterPro" id="IPR044048">
    <property type="entry name" value="Big_12"/>
</dbReference>
<dbReference type="InterPro" id="IPR013783">
    <property type="entry name" value="Ig-like_fold"/>
</dbReference>
<accession>A0ABR8JTR4</accession>
<protein>
    <submittedName>
        <fullName evidence="5">T9SS type A sorting domain-containing protein</fullName>
    </submittedName>
</protein>
<dbReference type="NCBIfam" id="TIGR04183">
    <property type="entry name" value="Por_Secre_tail"/>
    <property type="match status" value="1"/>
</dbReference>